<protein>
    <recommendedName>
        <fullName evidence="4">DUF2238 domain-containing protein</fullName>
    </recommendedName>
</protein>
<gene>
    <name evidence="2" type="ORF">BJI67_04665</name>
</gene>
<sequence length="213" mass="23395">MSRRIPFLLPLITASLIVLLGVSVVAAQDRATWAMEVAPIWVVVPVLWLSYRRFPLTGLLYALIFVHALVLILGGTYTYARVPLGFEIQEWLGLHRNPYDKIGHFFQGFVPALAAREVLIRGSYVRGRRMLIFLVICVVLAISAAYELIEWGAAVALGQGADAFLGTQGDPWDTQSDMLFALIGGIAALTLLPRVHDRMIARLTGSEPNGSPP</sequence>
<dbReference type="Proteomes" id="UP000095342">
    <property type="component" value="Chromosome"/>
</dbReference>
<proteinExistence type="predicted"/>
<evidence type="ECO:0000313" key="3">
    <source>
        <dbReference type="Proteomes" id="UP000095342"/>
    </source>
</evidence>
<reference evidence="2 3" key="1">
    <citation type="submission" date="2016-09" db="EMBL/GenBank/DDBJ databases">
        <title>Acidihalobacter prosperus V6 (DSM14174).</title>
        <authorList>
            <person name="Khaleque H.N."/>
            <person name="Ramsay J.P."/>
            <person name="Murphy R.J.T."/>
            <person name="Kaksonen A.H."/>
            <person name="Boxall N.J."/>
            <person name="Watkin E.L.J."/>
        </authorList>
    </citation>
    <scope>NUCLEOTIDE SEQUENCE [LARGE SCALE GENOMIC DNA]</scope>
    <source>
        <strain evidence="2 3">V6</strain>
    </source>
</reference>
<feature type="transmembrane region" description="Helical" evidence="1">
    <location>
        <begin position="58"/>
        <end position="82"/>
    </location>
</feature>
<feature type="transmembrane region" description="Helical" evidence="1">
    <location>
        <begin position="178"/>
        <end position="195"/>
    </location>
</feature>
<feature type="transmembrane region" description="Helical" evidence="1">
    <location>
        <begin position="102"/>
        <end position="119"/>
    </location>
</feature>
<dbReference type="InterPro" id="IPR058534">
    <property type="entry name" value="YjdF"/>
</dbReference>
<dbReference type="RefSeq" id="WP_070072051.1">
    <property type="nucleotide sequence ID" value="NZ_CP017448.1"/>
</dbReference>
<dbReference type="AlphaFoldDB" id="A0A1D8K665"/>
<dbReference type="Pfam" id="PF09997">
    <property type="entry name" value="DUF2238"/>
    <property type="match status" value="1"/>
</dbReference>
<evidence type="ECO:0008006" key="4">
    <source>
        <dbReference type="Google" id="ProtNLM"/>
    </source>
</evidence>
<feature type="transmembrane region" description="Helical" evidence="1">
    <location>
        <begin position="33"/>
        <end position="51"/>
    </location>
</feature>
<keyword evidence="3" id="KW-1185">Reference proteome</keyword>
<keyword evidence="1" id="KW-0472">Membrane</keyword>
<feature type="transmembrane region" description="Helical" evidence="1">
    <location>
        <begin position="7"/>
        <end position="27"/>
    </location>
</feature>
<keyword evidence="1" id="KW-0812">Transmembrane</keyword>
<dbReference type="EMBL" id="CP017448">
    <property type="protein sequence ID" value="AOV16459.1"/>
    <property type="molecule type" value="Genomic_DNA"/>
</dbReference>
<feature type="transmembrane region" description="Helical" evidence="1">
    <location>
        <begin position="131"/>
        <end position="149"/>
    </location>
</feature>
<name>A0A1D8K665_9GAMM</name>
<accession>A0A1D8K665</accession>
<organism evidence="2 3">
    <name type="scientific">Acidihalobacter aeolianus</name>
    <dbReference type="NCBI Taxonomy" id="2792603"/>
    <lineage>
        <taxon>Bacteria</taxon>
        <taxon>Pseudomonadati</taxon>
        <taxon>Pseudomonadota</taxon>
        <taxon>Gammaproteobacteria</taxon>
        <taxon>Chromatiales</taxon>
        <taxon>Ectothiorhodospiraceae</taxon>
        <taxon>Acidihalobacter</taxon>
    </lineage>
</organism>
<keyword evidence="1" id="KW-1133">Transmembrane helix</keyword>
<evidence type="ECO:0000313" key="2">
    <source>
        <dbReference type="EMBL" id="AOV16459.1"/>
    </source>
</evidence>
<dbReference type="InterPro" id="IPR014509">
    <property type="entry name" value="YjdF-like"/>
</dbReference>
<evidence type="ECO:0000256" key="1">
    <source>
        <dbReference type="SAM" id="Phobius"/>
    </source>
</evidence>
<dbReference type="PIRSF" id="PIRSF020606">
    <property type="entry name" value="UCP020606"/>
    <property type="match status" value="1"/>
</dbReference>
<dbReference type="KEGG" id="aaeo:BJI67_04665"/>